<dbReference type="EMBL" id="CP089274">
    <property type="protein sequence ID" value="USP73629.1"/>
    <property type="molecule type" value="Genomic_DNA"/>
</dbReference>
<evidence type="ECO:0000256" key="1">
    <source>
        <dbReference type="SAM" id="Phobius"/>
    </source>
</evidence>
<feature type="transmembrane region" description="Helical" evidence="1">
    <location>
        <begin position="138"/>
        <end position="162"/>
    </location>
</feature>
<dbReference type="PANTHER" id="PTHR39608:SF1">
    <property type="entry name" value="INTEGRAL MEMBRANE PROTEIN (AFU_ORTHOLOGUE AFUA_5G08640)"/>
    <property type="match status" value="1"/>
</dbReference>
<dbReference type="Proteomes" id="UP001056012">
    <property type="component" value="Chromosome 1"/>
</dbReference>
<keyword evidence="3" id="KW-1185">Reference proteome</keyword>
<accession>A0A9Q9DPG6</accession>
<reference evidence="2" key="1">
    <citation type="submission" date="2021-12" db="EMBL/GenBank/DDBJ databases">
        <title>Curvularia clavata genome.</title>
        <authorList>
            <person name="Cao Y."/>
        </authorList>
    </citation>
    <scope>NUCLEOTIDE SEQUENCE</scope>
    <source>
        <strain evidence="2">Yc1106</strain>
    </source>
</reference>
<dbReference type="OrthoDB" id="4074965at2759"/>
<keyword evidence="1" id="KW-0472">Membrane</keyword>
<evidence type="ECO:0000313" key="3">
    <source>
        <dbReference type="Proteomes" id="UP001056012"/>
    </source>
</evidence>
<keyword evidence="1" id="KW-1133">Transmembrane helix</keyword>
<evidence type="ECO:0008006" key="4">
    <source>
        <dbReference type="Google" id="ProtNLM"/>
    </source>
</evidence>
<feature type="transmembrane region" description="Helical" evidence="1">
    <location>
        <begin position="72"/>
        <end position="94"/>
    </location>
</feature>
<feature type="transmembrane region" description="Helical" evidence="1">
    <location>
        <begin position="12"/>
        <end position="34"/>
    </location>
</feature>
<keyword evidence="1" id="KW-0812">Transmembrane</keyword>
<organism evidence="2 3">
    <name type="scientific">Curvularia clavata</name>
    <dbReference type="NCBI Taxonomy" id="95742"/>
    <lineage>
        <taxon>Eukaryota</taxon>
        <taxon>Fungi</taxon>
        <taxon>Dikarya</taxon>
        <taxon>Ascomycota</taxon>
        <taxon>Pezizomycotina</taxon>
        <taxon>Dothideomycetes</taxon>
        <taxon>Pleosporomycetidae</taxon>
        <taxon>Pleosporales</taxon>
        <taxon>Pleosporineae</taxon>
        <taxon>Pleosporaceae</taxon>
        <taxon>Curvularia</taxon>
    </lineage>
</organism>
<dbReference type="VEuPathDB" id="FungiDB:yc1106_00903"/>
<feature type="transmembrane region" description="Helical" evidence="1">
    <location>
        <begin position="46"/>
        <end position="65"/>
    </location>
</feature>
<dbReference type="AlphaFoldDB" id="A0A9Q9DPG6"/>
<dbReference type="PANTHER" id="PTHR39608">
    <property type="entry name" value="INTEGRAL MEMBRANE PROTEIN (AFU_ORTHOLOGUE AFUA_5G08640)"/>
    <property type="match status" value="1"/>
</dbReference>
<proteinExistence type="predicted"/>
<evidence type="ECO:0000313" key="2">
    <source>
        <dbReference type="EMBL" id="USP73629.1"/>
    </source>
</evidence>
<name>A0A9Q9DPG6_CURCL</name>
<gene>
    <name evidence="2" type="ORF">yc1106_00903</name>
</gene>
<sequence>MGTTAKVLSVLLRLSELCSAVIVVALLGRFFFYLSIGPDTSTNGRLIYAEVIACLEIFASIILIVPAKYSFYAWPVDVLFFICSIVAFGLLAALNSSCDSFWYWNYWGYYWGRFWTVGPRVTITPGVVGNAGCGSWRAILAFLFIGAMSWMLSASLGGFMFLEIREGRETHKATAIKEKLIHKNHRVSDPESRPE</sequence>
<protein>
    <recommendedName>
        <fullName evidence="4">MARVEL domain-containing protein</fullName>
    </recommendedName>
</protein>